<dbReference type="Pfam" id="PF07859">
    <property type="entry name" value="Abhydrolase_3"/>
    <property type="match status" value="1"/>
</dbReference>
<evidence type="ECO:0000259" key="3">
    <source>
        <dbReference type="Pfam" id="PF07859"/>
    </source>
</evidence>
<proteinExistence type="predicted"/>
<dbReference type="Gene3D" id="3.40.50.1820">
    <property type="entry name" value="alpha/beta hydrolase"/>
    <property type="match status" value="1"/>
</dbReference>
<evidence type="ECO:0000256" key="2">
    <source>
        <dbReference type="SAM" id="SignalP"/>
    </source>
</evidence>
<evidence type="ECO:0000313" key="4">
    <source>
        <dbReference type="EMBL" id="SDE68966.1"/>
    </source>
</evidence>
<feature type="chain" id="PRO_5009240909" evidence="2">
    <location>
        <begin position="28"/>
        <end position="320"/>
    </location>
</feature>
<dbReference type="SUPFAM" id="SSF53474">
    <property type="entry name" value="alpha/beta-Hydrolases"/>
    <property type="match status" value="1"/>
</dbReference>
<dbReference type="EMBL" id="LT629690">
    <property type="protein sequence ID" value="SDE68966.1"/>
    <property type="molecule type" value="Genomic_DNA"/>
</dbReference>
<protein>
    <submittedName>
        <fullName evidence="4">Acetyl esterase/lipase</fullName>
    </submittedName>
</protein>
<reference evidence="5" key="1">
    <citation type="submission" date="2016-10" db="EMBL/GenBank/DDBJ databases">
        <authorList>
            <person name="Varghese N."/>
            <person name="Submissions S."/>
        </authorList>
    </citation>
    <scope>NUCLEOTIDE SEQUENCE [LARGE SCALE GENOMIC DNA]</scope>
    <source>
        <strain evidence="5">GAS232</strain>
    </source>
</reference>
<dbReference type="PANTHER" id="PTHR48081:SF6">
    <property type="entry name" value="PEPTIDASE S9 PROLYL OLIGOPEPTIDASE CATALYTIC DOMAIN-CONTAINING PROTEIN"/>
    <property type="match status" value="1"/>
</dbReference>
<feature type="domain" description="Alpha/beta hydrolase fold-3" evidence="3">
    <location>
        <begin position="98"/>
        <end position="293"/>
    </location>
</feature>
<organism evidence="4 5">
    <name type="scientific">Terriglobus roseus</name>
    <dbReference type="NCBI Taxonomy" id="392734"/>
    <lineage>
        <taxon>Bacteria</taxon>
        <taxon>Pseudomonadati</taxon>
        <taxon>Acidobacteriota</taxon>
        <taxon>Terriglobia</taxon>
        <taxon>Terriglobales</taxon>
        <taxon>Acidobacteriaceae</taxon>
        <taxon>Terriglobus</taxon>
    </lineage>
</organism>
<dbReference type="PANTHER" id="PTHR48081">
    <property type="entry name" value="AB HYDROLASE SUPERFAMILY PROTEIN C4A8.06C"/>
    <property type="match status" value="1"/>
</dbReference>
<sequence length="320" mass="35090">MSRLRSARLLLLCLAVFTCLPMLRAQANTWQPSPGHTQIPIWPGKIPDALPAKGPERMETTTDPKYFIGGKPSSGIENVSRPTMTVYSPKSNNTGVAVVVFPGGGFMELAIDLEGTEVCDWLTTHGITCIVLKYRVPAPRSAPYWGAYPGSPMALEDAQRTMGLVRQHAAEWKINPHKIGVLGFSAGGYMVAGMSVHFDKRIYPRVDAADDQSCRPDFAVALYPGHLGFKRGTLELNPDIASHITAQTPPTFLLQNENDNVDSIWDALSYEAALIKAKVPVEFHSYAEGAHAFGLRPTKYPATAWPHLVEVWLHTIGMLN</sequence>
<keyword evidence="5" id="KW-1185">Reference proteome</keyword>
<dbReference type="RefSeq" id="WP_231966658.1">
    <property type="nucleotide sequence ID" value="NZ_LT629690.1"/>
</dbReference>
<dbReference type="AlphaFoldDB" id="A0A1G7EZS9"/>
<dbReference type="Proteomes" id="UP000182427">
    <property type="component" value="Chromosome I"/>
</dbReference>
<evidence type="ECO:0000313" key="5">
    <source>
        <dbReference type="Proteomes" id="UP000182427"/>
    </source>
</evidence>
<feature type="signal peptide" evidence="2">
    <location>
        <begin position="1"/>
        <end position="27"/>
    </location>
</feature>
<keyword evidence="1" id="KW-0378">Hydrolase</keyword>
<name>A0A1G7EZS9_9BACT</name>
<gene>
    <name evidence="4" type="ORF">SAMN05444167_0155</name>
</gene>
<accession>A0A1G7EZS9</accession>
<dbReference type="InterPro" id="IPR029058">
    <property type="entry name" value="AB_hydrolase_fold"/>
</dbReference>
<evidence type="ECO:0000256" key="1">
    <source>
        <dbReference type="ARBA" id="ARBA00022801"/>
    </source>
</evidence>
<keyword evidence="2" id="KW-0732">Signal</keyword>
<dbReference type="InterPro" id="IPR013094">
    <property type="entry name" value="AB_hydrolase_3"/>
</dbReference>
<dbReference type="InterPro" id="IPR050300">
    <property type="entry name" value="GDXG_lipolytic_enzyme"/>
</dbReference>
<dbReference type="GO" id="GO:0016787">
    <property type="term" value="F:hydrolase activity"/>
    <property type="evidence" value="ECO:0007669"/>
    <property type="project" value="UniProtKB-KW"/>
</dbReference>